<gene>
    <name evidence="2" type="ORF">SPHINGO391_350430</name>
</gene>
<evidence type="ECO:0000313" key="2">
    <source>
        <dbReference type="EMBL" id="VVT02801.1"/>
    </source>
</evidence>
<feature type="signal peptide" evidence="1">
    <location>
        <begin position="1"/>
        <end position="23"/>
    </location>
</feature>
<sequence length="247" mass="27014">MSRFTVHTALAGAALGLASLASAQSVPPSGPPSAQPMGANLEGVWKIATPTTVLKPIAGAVPFTAEGRKAYEANKTLRAQRKFDDYDITLSRCSNPGVPRLALTPMRFKIWNRQGVVTFDYEWNRALRQINVGVPPQPDLMGQGLVPTMTGKSKGHWEGDTLVSVMQGGSDRTLIDDLVPHGYDLKVTERYRLVDANTLEDRITIEDPAFFTQPWSAVVTYTRQPDAVFAEDVCLDRLAAKQPAFSK</sequence>
<protein>
    <submittedName>
        <fullName evidence="2">Uncharacterized protein</fullName>
    </submittedName>
</protein>
<name>A0A5E7Y7L9_9SPHN</name>
<dbReference type="Proteomes" id="UP000326857">
    <property type="component" value="Unassembled WGS sequence"/>
</dbReference>
<evidence type="ECO:0000313" key="3">
    <source>
        <dbReference type="Proteomes" id="UP000326857"/>
    </source>
</evidence>
<evidence type="ECO:0000256" key="1">
    <source>
        <dbReference type="SAM" id="SignalP"/>
    </source>
</evidence>
<dbReference type="RefSeq" id="WP_151990086.1">
    <property type="nucleotide sequence ID" value="NZ_LR701528.1"/>
</dbReference>
<dbReference type="AlphaFoldDB" id="A0A5E7Y7L9"/>
<feature type="chain" id="PRO_5022928386" evidence="1">
    <location>
        <begin position="24"/>
        <end position="247"/>
    </location>
</feature>
<reference evidence="2 3" key="1">
    <citation type="submission" date="2019-09" db="EMBL/GenBank/DDBJ databases">
        <authorList>
            <person name="Dittami M. S."/>
        </authorList>
    </citation>
    <scope>NUCLEOTIDE SEQUENCE [LARGE SCALE GENOMIC DNA]</scope>
    <source>
        <strain evidence="2">SPHINGO391</strain>
    </source>
</reference>
<proteinExistence type="predicted"/>
<accession>A0A5E7Y7L9</accession>
<organism evidence="2 3">
    <name type="scientific">Sphingomonas aurantiaca</name>
    <dbReference type="NCBI Taxonomy" id="185949"/>
    <lineage>
        <taxon>Bacteria</taxon>
        <taxon>Pseudomonadati</taxon>
        <taxon>Pseudomonadota</taxon>
        <taxon>Alphaproteobacteria</taxon>
        <taxon>Sphingomonadales</taxon>
        <taxon>Sphingomonadaceae</taxon>
        <taxon>Sphingomonas</taxon>
    </lineage>
</organism>
<dbReference type="EMBL" id="CABVLI010000029">
    <property type="protein sequence ID" value="VVT02801.1"/>
    <property type="molecule type" value="Genomic_DNA"/>
</dbReference>
<keyword evidence="1" id="KW-0732">Signal</keyword>